<evidence type="ECO:0000313" key="3">
    <source>
        <dbReference type="EMBL" id="RUR71932.1"/>
    </source>
</evidence>
<keyword evidence="2" id="KW-0472">Membrane</keyword>
<sequence length="81" mass="9030">MKNEKDAAPTPNAKKRSPDRTKEALLFMWLALVIFAGTCELWSRHVVARINAEAEAEMQKLKPQKLKPKTLAQADQAGAVQ</sequence>
<evidence type="ECO:0000313" key="4">
    <source>
        <dbReference type="Proteomes" id="UP000281118"/>
    </source>
</evidence>
<dbReference type="RefSeq" id="WP_126025987.1">
    <property type="nucleotide sequence ID" value="NZ_RXFT01000028.1"/>
</dbReference>
<dbReference type="AlphaFoldDB" id="A0A433MVT7"/>
<feature type="transmembrane region" description="Helical" evidence="2">
    <location>
        <begin position="24"/>
        <end position="43"/>
    </location>
</feature>
<comment type="caution">
    <text evidence="3">The sequence shown here is derived from an EMBL/GenBank/DDBJ whole genome shotgun (WGS) entry which is preliminary data.</text>
</comment>
<evidence type="ECO:0000256" key="2">
    <source>
        <dbReference type="SAM" id="Phobius"/>
    </source>
</evidence>
<dbReference type="EMBL" id="RXFT01000028">
    <property type="protein sequence ID" value="RUR71932.1"/>
    <property type="molecule type" value="Genomic_DNA"/>
</dbReference>
<keyword evidence="2" id="KW-1133">Transmembrane helix</keyword>
<dbReference type="Proteomes" id="UP000281118">
    <property type="component" value="Unassembled WGS sequence"/>
</dbReference>
<reference evidence="3 4" key="1">
    <citation type="submission" date="2018-12" db="EMBL/GenBank/DDBJ databases">
        <title>The genome sequences of Variovorax guangxiensis DSM 27352.</title>
        <authorList>
            <person name="Gao J."/>
            <person name="Sun J."/>
        </authorList>
    </citation>
    <scope>NUCLEOTIDE SEQUENCE [LARGE SCALE GENOMIC DNA]</scope>
    <source>
        <strain evidence="3 4">DSM 27352</strain>
    </source>
</reference>
<proteinExistence type="predicted"/>
<keyword evidence="2" id="KW-0812">Transmembrane</keyword>
<accession>A0A433MVT7</accession>
<evidence type="ECO:0000256" key="1">
    <source>
        <dbReference type="SAM" id="MobiDB-lite"/>
    </source>
</evidence>
<feature type="region of interest" description="Disordered" evidence="1">
    <location>
        <begin position="58"/>
        <end position="81"/>
    </location>
</feature>
<protein>
    <submittedName>
        <fullName evidence="3">Uncharacterized protein</fullName>
    </submittedName>
</protein>
<name>A0A433MVT7_9BURK</name>
<gene>
    <name evidence="3" type="ORF">EJP67_33285</name>
</gene>
<organism evidence="3 4">
    <name type="scientific">Variovorax guangxiensis</name>
    <dbReference type="NCBI Taxonomy" id="1775474"/>
    <lineage>
        <taxon>Bacteria</taxon>
        <taxon>Pseudomonadati</taxon>
        <taxon>Pseudomonadota</taxon>
        <taxon>Betaproteobacteria</taxon>
        <taxon>Burkholderiales</taxon>
        <taxon>Comamonadaceae</taxon>
        <taxon>Variovorax</taxon>
    </lineage>
</organism>